<feature type="compositionally biased region" description="Polar residues" evidence="1">
    <location>
        <begin position="199"/>
        <end position="210"/>
    </location>
</feature>
<evidence type="ECO:0000256" key="1">
    <source>
        <dbReference type="SAM" id="MobiDB-lite"/>
    </source>
</evidence>
<protein>
    <recommendedName>
        <fullName evidence="2">WH2 domain-containing protein</fullName>
    </recommendedName>
</protein>
<feature type="compositionally biased region" description="Polar residues" evidence="1">
    <location>
        <begin position="321"/>
        <end position="333"/>
    </location>
</feature>
<feature type="compositionally biased region" description="Pro residues" evidence="1">
    <location>
        <begin position="136"/>
        <end position="145"/>
    </location>
</feature>
<dbReference type="InParanoid" id="E2BW59"/>
<dbReference type="AlphaFoldDB" id="E2BW59"/>
<dbReference type="PANTHER" id="PTHR45691">
    <property type="entry name" value="PROTEIN DIAPHANOUS"/>
    <property type="match status" value="1"/>
</dbReference>
<feature type="compositionally biased region" description="Pro residues" evidence="1">
    <location>
        <begin position="289"/>
        <end position="299"/>
    </location>
</feature>
<feature type="domain" description="WH2" evidence="2">
    <location>
        <begin position="23"/>
        <end position="40"/>
    </location>
</feature>
<feature type="compositionally biased region" description="Low complexity" evidence="1">
    <location>
        <begin position="58"/>
        <end position="85"/>
    </location>
</feature>
<dbReference type="GO" id="GO:0030041">
    <property type="term" value="P:actin filament polymerization"/>
    <property type="evidence" value="ECO:0007669"/>
    <property type="project" value="TreeGrafter"/>
</dbReference>
<evidence type="ECO:0000259" key="2">
    <source>
        <dbReference type="PROSITE" id="PS51082"/>
    </source>
</evidence>
<organism evidence="4">
    <name type="scientific">Harpegnathos saltator</name>
    <name type="common">Jerdon's jumping ant</name>
    <dbReference type="NCBI Taxonomy" id="610380"/>
    <lineage>
        <taxon>Eukaryota</taxon>
        <taxon>Metazoa</taxon>
        <taxon>Ecdysozoa</taxon>
        <taxon>Arthropoda</taxon>
        <taxon>Hexapoda</taxon>
        <taxon>Insecta</taxon>
        <taxon>Pterygota</taxon>
        <taxon>Neoptera</taxon>
        <taxon>Endopterygota</taxon>
        <taxon>Hymenoptera</taxon>
        <taxon>Apocrita</taxon>
        <taxon>Aculeata</taxon>
        <taxon>Formicoidea</taxon>
        <taxon>Formicidae</taxon>
        <taxon>Ponerinae</taxon>
        <taxon>Ponerini</taxon>
        <taxon>Harpegnathos</taxon>
    </lineage>
</organism>
<evidence type="ECO:0000313" key="3">
    <source>
        <dbReference type="EMBL" id="EFN80091.1"/>
    </source>
</evidence>
<feature type="compositionally biased region" description="Low complexity" evidence="1">
    <location>
        <begin position="120"/>
        <end position="131"/>
    </location>
</feature>
<feature type="compositionally biased region" description="Low complexity" evidence="1">
    <location>
        <begin position="180"/>
        <end position="190"/>
    </location>
</feature>
<feature type="compositionally biased region" description="Pro residues" evidence="1">
    <location>
        <begin position="1"/>
        <end position="11"/>
    </location>
</feature>
<feature type="region of interest" description="Disordered" evidence="1">
    <location>
        <begin position="43"/>
        <end position="333"/>
    </location>
</feature>
<feature type="compositionally biased region" description="Pro residues" evidence="1">
    <location>
        <begin position="309"/>
        <end position="319"/>
    </location>
</feature>
<dbReference type="STRING" id="610380.E2BW59"/>
<feature type="region of interest" description="Disordered" evidence="1">
    <location>
        <begin position="1"/>
        <end position="26"/>
    </location>
</feature>
<dbReference type="GO" id="GO:0005884">
    <property type="term" value="C:actin filament"/>
    <property type="evidence" value="ECO:0007669"/>
    <property type="project" value="TreeGrafter"/>
</dbReference>
<reference evidence="3 4" key="1">
    <citation type="journal article" date="2010" name="Science">
        <title>Genomic comparison of the ants Camponotus floridanus and Harpegnathos saltator.</title>
        <authorList>
            <person name="Bonasio R."/>
            <person name="Zhang G."/>
            <person name="Ye C."/>
            <person name="Mutti N.S."/>
            <person name="Fang X."/>
            <person name="Qin N."/>
            <person name="Donahue G."/>
            <person name="Yang P."/>
            <person name="Li Q."/>
            <person name="Li C."/>
            <person name="Zhang P."/>
            <person name="Huang Z."/>
            <person name="Berger S.L."/>
            <person name="Reinberg D."/>
            <person name="Wang J."/>
            <person name="Liebig J."/>
        </authorList>
    </citation>
    <scope>NUCLEOTIDE SEQUENCE [LARGE SCALE GENOMIC DNA]</scope>
    <source>
        <strain evidence="3 4">R22 G/1</strain>
    </source>
</reference>
<dbReference type="PROSITE" id="PS51082">
    <property type="entry name" value="WH2"/>
    <property type="match status" value="1"/>
</dbReference>
<feature type="compositionally biased region" description="Polar residues" evidence="1">
    <location>
        <begin position="106"/>
        <end position="119"/>
    </location>
</feature>
<accession>E2BW59</accession>
<dbReference type="OMA" id="QWQHNAT"/>
<evidence type="ECO:0000313" key="4">
    <source>
        <dbReference type="Proteomes" id="UP000008237"/>
    </source>
</evidence>
<dbReference type="EMBL" id="GL451091">
    <property type="protein sequence ID" value="EFN80091.1"/>
    <property type="molecule type" value="Genomic_DNA"/>
</dbReference>
<dbReference type="GO" id="GO:0003779">
    <property type="term" value="F:actin binding"/>
    <property type="evidence" value="ECO:0007669"/>
    <property type="project" value="InterPro"/>
</dbReference>
<feature type="compositionally biased region" description="Polar residues" evidence="1">
    <location>
        <begin position="146"/>
        <end position="167"/>
    </location>
</feature>
<proteinExistence type="predicted"/>
<dbReference type="Pfam" id="PF02205">
    <property type="entry name" value="WH2"/>
    <property type="match status" value="1"/>
</dbReference>
<name>E2BW59_HARSA</name>
<dbReference type="InterPro" id="IPR051412">
    <property type="entry name" value="Formin_Homology_Diaphanous_sf"/>
</dbReference>
<gene>
    <name evidence="3" type="ORF">EAI_06510</name>
</gene>
<dbReference type="Proteomes" id="UP000008237">
    <property type="component" value="Unassembled WGS sequence"/>
</dbReference>
<sequence>MPAPPPPPPPLQFNSSGPPAGDNRSMLLQSIRAGKTLKKTVTVDKSVPAVTGRIKGESISPSFSNNNGNNSSSTVSSSGYSNNGGPMQLGGLFASGMPKLKPVGSRGNTTEKNGHNINNPSFLHSSPGSSHSIKRGPPPVPPPATQKPQVYSQQSQSTTDSAMTNSDIMPRGFAKSVIVPKPAASPSLQKPSPPPKKLNLTSSASVSRAQSMRLPRSSPVLVPTPSSLHQSQDCLNETAHPTRITVNRVLRPPVARPPSPPTSRLNTMPTTATRAAPPPPSRVAVTAPCIPPPPPPLPHRPALMHQRLAPPPPPPPTPPTRSLSVRNGQSTASSVDLEMRFSDMFHTVSNFPPPEPFKGFIKVYSSRNGEKNGRNAFFTLR</sequence>
<dbReference type="PANTHER" id="PTHR45691:SF6">
    <property type="entry name" value="PROTEIN DIAPHANOUS"/>
    <property type="match status" value="1"/>
</dbReference>
<dbReference type="InterPro" id="IPR003124">
    <property type="entry name" value="WH2_dom"/>
</dbReference>
<keyword evidence="4" id="KW-1185">Reference proteome</keyword>
<dbReference type="OrthoDB" id="5877983at2759"/>
<feature type="compositionally biased region" description="Low complexity" evidence="1">
    <location>
        <begin position="214"/>
        <end position="228"/>
    </location>
</feature>